<dbReference type="EMBL" id="BRYB01005431">
    <property type="protein sequence ID" value="GMI24454.1"/>
    <property type="molecule type" value="Genomic_DNA"/>
</dbReference>
<dbReference type="InterPro" id="IPR050113">
    <property type="entry name" value="Ub_conjugating_enzyme"/>
</dbReference>
<dbReference type="PANTHER" id="PTHR24067">
    <property type="entry name" value="UBIQUITIN-CONJUGATING ENZYME E2"/>
    <property type="match status" value="1"/>
</dbReference>
<proteinExistence type="predicted"/>
<sequence length="182" mass="19337">TPPDAPYAGGSYHGKLKFAPDYPMKPPSVLMLTPNGRFHPNRRLCLSMSDFHPESWNPLWSVSTILAGLFSFMVENGQTYGSIETTTRQKEQFARDSMYFNVKDKMFCELFPERVAAHKEKVALLGAQGGGGAGSGGGGGALSRGGGAGGDDAGEGVGGSWLYVVILAALVAVLSSYTFSYD</sequence>
<accession>A0ABQ6ME75</accession>
<dbReference type="Gene3D" id="3.10.110.10">
    <property type="entry name" value="Ubiquitin Conjugating Enzyme"/>
    <property type="match status" value="1"/>
</dbReference>
<dbReference type="SUPFAM" id="SSF54495">
    <property type="entry name" value="UBC-like"/>
    <property type="match status" value="1"/>
</dbReference>
<evidence type="ECO:0000256" key="1">
    <source>
        <dbReference type="SAM" id="Phobius"/>
    </source>
</evidence>
<dbReference type="PROSITE" id="PS50127">
    <property type="entry name" value="UBC_2"/>
    <property type="match status" value="1"/>
</dbReference>
<comment type="caution">
    <text evidence="3">The sequence shown here is derived from an EMBL/GenBank/DDBJ whole genome shotgun (WGS) entry which is preliminary data.</text>
</comment>
<keyword evidence="4" id="KW-1185">Reference proteome</keyword>
<dbReference type="SMART" id="SM00212">
    <property type="entry name" value="UBCc"/>
    <property type="match status" value="1"/>
</dbReference>
<feature type="non-terminal residue" evidence="3">
    <location>
        <position position="1"/>
    </location>
</feature>
<evidence type="ECO:0000259" key="2">
    <source>
        <dbReference type="PROSITE" id="PS50127"/>
    </source>
</evidence>
<dbReference type="InterPro" id="IPR000608">
    <property type="entry name" value="UBC"/>
</dbReference>
<feature type="domain" description="UBC core" evidence="2">
    <location>
        <begin position="1"/>
        <end position="113"/>
    </location>
</feature>
<name>A0ABQ6ME75_9STRA</name>
<keyword evidence="1" id="KW-1133">Transmembrane helix</keyword>
<dbReference type="Proteomes" id="UP001165060">
    <property type="component" value="Unassembled WGS sequence"/>
</dbReference>
<keyword evidence="1" id="KW-0472">Membrane</keyword>
<reference evidence="3 4" key="1">
    <citation type="journal article" date="2023" name="Commun. Biol.">
        <title>Genome analysis of Parmales, the sister group of diatoms, reveals the evolutionary specialization of diatoms from phago-mixotrophs to photoautotrophs.</title>
        <authorList>
            <person name="Ban H."/>
            <person name="Sato S."/>
            <person name="Yoshikawa S."/>
            <person name="Yamada K."/>
            <person name="Nakamura Y."/>
            <person name="Ichinomiya M."/>
            <person name="Sato N."/>
            <person name="Blanc-Mathieu R."/>
            <person name="Endo H."/>
            <person name="Kuwata A."/>
            <person name="Ogata H."/>
        </authorList>
    </citation>
    <scope>NUCLEOTIDE SEQUENCE [LARGE SCALE GENOMIC DNA]</scope>
</reference>
<gene>
    <name evidence="3" type="ORF">TeGR_g2170</name>
</gene>
<evidence type="ECO:0000313" key="4">
    <source>
        <dbReference type="Proteomes" id="UP001165060"/>
    </source>
</evidence>
<keyword evidence="1" id="KW-0812">Transmembrane</keyword>
<evidence type="ECO:0000313" key="3">
    <source>
        <dbReference type="EMBL" id="GMI24454.1"/>
    </source>
</evidence>
<organism evidence="3 4">
    <name type="scientific">Tetraparma gracilis</name>
    <dbReference type="NCBI Taxonomy" id="2962635"/>
    <lineage>
        <taxon>Eukaryota</taxon>
        <taxon>Sar</taxon>
        <taxon>Stramenopiles</taxon>
        <taxon>Ochrophyta</taxon>
        <taxon>Bolidophyceae</taxon>
        <taxon>Parmales</taxon>
        <taxon>Triparmaceae</taxon>
        <taxon>Tetraparma</taxon>
    </lineage>
</organism>
<dbReference type="InterPro" id="IPR016135">
    <property type="entry name" value="UBQ-conjugating_enzyme/RWD"/>
</dbReference>
<protein>
    <recommendedName>
        <fullName evidence="2">UBC core domain-containing protein</fullName>
    </recommendedName>
</protein>
<dbReference type="Pfam" id="PF00179">
    <property type="entry name" value="UQ_con"/>
    <property type="match status" value="1"/>
</dbReference>
<dbReference type="CDD" id="cd23799">
    <property type="entry name" value="UBCc_UBE2J"/>
    <property type="match status" value="1"/>
</dbReference>
<feature type="transmembrane region" description="Helical" evidence="1">
    <location>
        <begin position="161"/>
        <end position="179"/>
    </location>
</feature>